<proteinExistence type="predicted"/>
<keyword evidence="3" id="KW-1185">Reference proteome</keyword>
<dbReference type="PANTHER" id="PTHR46167:SF1">
    <property type="entry name" value="N-LYSINE METHYLTRANSFERASE KMT5A"/>
    <property type="match status" value="1"/>
</dbReference>
<protein>
    <submittedName>
        <fullName evidence="2">Set domain protein</fullName>
    </submittedName>
</protein>
<gene>
    <name evidence="2" type="ORF">Ctob_004638</name>
</gene>
<dbReference type="Pfam" id="PF00856">
    <property type="entry name" value="SET"/>
    <property type="match status" value="1"/>
</dbReference>
<dbReference type="GO" id="GO:0005700">
    <property type="term" value="C:polytene chromosome"/>
    <property type="evidence" value="ECO:0007669"/>
    <property type="project" value="TreeGrafter"/>
</dbReference>
<dbReference type="InterPro" id="IPR001214">
    <property type="entry name" value="SET_dom"/>
</dbReference>
<name>A0A0M0JIN8_9EUKA</name>
<accession>A0A0M0JIN8</accession>
<dbReference type="PROSITE" id="PS50280">
    <property type="entry name" value="SET"/>
    <property type="match status" value="1"/>
</dbReference>
<dbReference type="GO" id="GO:0042799">
    <property type="term" value="F:histone H4K20 methyltransferase activity"/>
    <property type="evidence" value="ECO:0007669"/>
    <property type="project" value="TreeGrafter"/>
</dbReference>
<dbReference type="GO" id="GO:0005634">
    <property type="term" value="C:nucleus"/>
    <property type="evidence" value="ECO:0007669"/>
    <property type="project" value="TreeGrafter"/>
</dbReference>
<dbReference type="Gene3D" id="2.170.270.10">
    <property type="entry name" value="SET domain"/>
    <property type="match status" value="1"/>
</dbReference>
<dbReference type="OrthoDB" id="308383at2759"/>
<dbReference type="AlphaFoldDB" id="A0A0M0JIN8"/>
<dbReference type="SMART" id="SM00317">
    <property type="entry name" value="SET"/>
    <property type="match status" value="1"/>
</dbReference>
<evidence type="ECO:0000313" key="3">
    <source>
        <dbReference type="Proteomes" id="UP000037460"/>
    </source>
</evidence>
<evidence type="ECO:0000259" key="1">
    <source>
        <dbReference type="PROSITE" id="PS50280"/>
    </source>
</evidence>
<dbReference type="GO" id="GO:0006357">
    <property type="term" value="P:regulation of transcription by RNA polymerase II"/>
    <property type="evidence" value="ECO:0007669"/>
    <property type="project" value="TreeGrafter"/>
</dbReference>
<organism evidence="2 3">
    <name type="scientific">Chrysochromulina tobinii</name>
    <dbReference type="NCBI Taxonomy" id="1460289"/>
    <lineage>
        <taxon>Eukaryota</taxon>
        <taxon>Haptista</taxon>
        <taxon>Haptophyta</taxon>
        <taxon>Prymnesiophyceae</taxon>
        <taxon>Prymnesiales</taxon>
        <taxon>Chrysochromulinaceae</taxon>
        <taxon>Chrysochromulina</taxon>
    </lineage>
</organism>
<sequence length="147" mass="16746">MHMRYGNERPGGDWHSCWLEEQCRFRSERSRRGVSTTGRYIFKYGTHASSGLLLLIDAEDPDFANWTRFLNHSSNQPNLKVEKSLSERNEPVIGFVTARAIEMGEELLFDYGPNYFGGSLDAPVEQGRQRIDTGDIVDTTRSGTVLR</sequence>
<dbReference type="PANTHER" id="PTHR46167">
    <property type="entry name" value="N-LYSINE METHYLTRANSFERASE KMT5A"/>
    <property type="match status" value="1"/>
</dbReference>
<dbReference type="SUPFAM" id="SSF82199">
    <property type="entry name" value="SET domain"/>
    <property type="match status" value="1"/>
</dbReference>
<dbReference type="Proteomes" id="UP000037460">
    <property type="component" value="Unassembled WGS sequence"/>
</dbReference>
<dbReference type="EMBL" id="JWZX01002851">
    <property type="protein sequence ID" value="KOO26441.1"/>
    <property type="molecule type" value="Genomic_DNA"/>
</dbReference>
<reference evidence="3" key="1">
    <citation type="journal article" date="2015" name="PLoS Genet.">
        <title>Genome Sequence and Transcriptome Analyses of Chrysochromulina tobin: Metabolic Tools for Enhanced Algal Fitness in the Prominent Order Prymnesiales (Haptophyceae).</title>
        <authorList>
            <person name="Hovde B.T."/>
            <person name="Deodato C.R."/>
            <person name="Hunsperger H.M."/>
            <person name="Ryken S.A."/>
            <person name="Yost W."/>
            <person name="Jha R.K."/>
            <person name="Patterson J."/>
            <person name="Monnat R.J. Jr."/>
            <person name="Barlow S.B."/>
            <person name="Starkenburg S.R."/>
            <person name="Cattolico R.A."/>
        </authorList>
    </citation>
    <scope>NUCLEOTIDE SEQUENCE</scope>
    <source>
        <strain evidence="3">CCMP291</strain>
    </source>
</reference>
<dbReference type="InterPro" id="IPR046341">
    <property type="entry name" value="SET_dom_sf"/>
</dbReference>
<feature type="domain" description="SET" evidence="1">
    <location>
        <begin position="20"/>
        <end position="112"/>
    </location>
</feature>
<evidence type="ECO:0000313" key="2">
    <source>
        <dbReference type="EMBL" id="KOO26441.1"/>
    </source>
</evidence>
<dbReference type="InterPro" id="IPR051760">
    <property type="entry name" value="KMT5A"/>
</dbReference>
<comment type="caution">
    <text evidence="2">The sequence shown here is derived from an EMBL/GenBank/DDBJ whole genome shotgun (WGS) entry which is preliminary data.</text>
</comment>